<comment type="catalytic activity">
    <reaction evidence="6">
        <text>Fe-coproporphyrin III + 2 H(+) = coproporphyrin III + Fe(2+)</text>
        <dbReference type="Rhea" id="RHEA:49572"/>
        <dbReference type="ChEBI" id="CHEBI:15378"/>
        <dbReference type="ChEBI" id="CHEBI:29033"/>
        <dbReference type="ChEBI" id="CHEBI:68438"/>
        <dbReference type="ChEBI" id="CHEBI:131725"/>
        <dbReference type="EC" id="4.99.1.9"/>
    </reaction>
    <physiologicalReaction direction="right-to-left" evidence="6">
        <dbReference type="Rhea" id="RHEA:49574"/>
    </physiologicalReaction>
</comment>
<dbReference type="HAMAP" id="MF_00323">
    <property type="entry name" value="Ferrochelatase"/>
    <property type="match status" value="1"/>
</dbReference>
<reference evidence="9 10" key="1">
    <citation type="submission" date="2019-02" db="EMBL/GenBank/DDBJ databases">
        <title>Deep-cultivation of Planctomycetes and their phenomic and genomic characterization uncovers novel biology.</title>
        <authorList>
            <person name="Wiegand S."/>
            <person name="Jogler M."/>
            <person name="Boedeker C."/>
            <person name="Pinto D."/>
            <person name="Vollmers J."/>
            <person name="Rivas-Marin E."/>
            <person name="Kohn T."/>
            <person name="Peeters S.H."/>
            <person name="Heuer A."/>
            <person name="Rast P."/>
            <person name="Oberbeckmann S."/>
            <person name="Bunk B."/>
            <person name="Jeske O."/>
            <person name="Meyerdierks A."/>
            <person name="Storesund J.E."/>
            <person name="Kallscheuer N."/>
            <person name="Luecker S."/>
            <person name="Lage O.M."/>
            <person name="Pohl T."/>
            <person name="Merkel B.J."/>
            <person name="Hornburger P."/>
            <person name="Mueller R.-W."/>
            <person name="Bruemmer F."/>
            <person name="Labrenz M."/>
            <person name="Spormann A.M."/>
            <person name="Op Den Camp H."/>
            <person name="Overmann J."/>
            <person name="Amann R."/>
            <person name="Jetten M.S.M."/>
            <person name="Mascher T."/>
            <person name="Medema M.H."/>
            <person name="Devos D.P."/>
            <person name="Kaster A.-K."/>
            <person name="Ovreas L."/>
            <person name="Rohde M."/>
            <person name="Galperin M.Y."/>
            <person name="Jogler C."/>
        </authorList>
    </citation>
    <scope>NUCLEOTIDE SEQUENCE [LARGE SCALE GENOMIC DNA]</scope>
    <source>
        <strain evidence="9 10">Pla111</strain>
    </source>
</reference>
<keyword evidence="7" id="KW-0479">Metal-binding</keyword>
<dbReference type="CDD" id="cd00419">
    <property type="entry name" value="Ferrochelatase_C"/>
    <property type="match status" value="1"/>
</dbReference>
<evidence type="ECO:0000313" key="10">
    <source>
        <dbReference type="Proteomes" id="UP000318995"/>
    </source>
</evidence>
<accession>A0A5C5WFJ2</accession>
<feature type="binding site" evidence="7">
    <location>
        <position position="185"/>
    </location>
    <ligand>
        <name>Fe(2+)</name>
        <dbReference type="ChEBI" id="CHEBI:29033"/>
    </ligand>
</feature>
<evidence type="ECO:0000313" key="9">
    <source>
        <dbReference type="EMBL" id="TWT48532.1"/>
    </source>
</evidence>
<dbReference type="PANTHER" id="PTHR11108">
    <property type="entry name" value="FERROCHELATASE"/>
    <property type="match status" value="1"/>
</dbReference>
<dbReference type="Pfam" id="PF00762">
    <property type="entry name" value="Ferrochelatase"/>
    <property type="match status" value="1"/>
</dbReference>
<keyword evidence="10" id="KW-1185">Reference proteome</keyword>
<comment type="catalytic activity">
    <reaction evidence="7">
        <text>heme b + 2 H(+) = protoporphyrin IX + Fe(2+)</text>
        <dbReference type="Rhea" id="RHEA:22584"/>
        <dbReference type="ChEBI" id="CHEBI:15378"/>
        <dbReference type="ChEBI" id="CHEBI:29033"/>
        <dbReference type="ChEBI" id="CHEBI:57306"/>
        <dbReference type="ChEBI" id="CHEBI:60344"/>
        <dbReference type="EC" id="4.98.1.1"/>
    </reaction>
</comment>
<dbReference type="InterPro" id="IPR033659">
    <property type="entry name" value="Ferrochelatase_N"/>
</dbReference>
<dbReference type="CDD" id="cd03411">
    <property type="entry name" value="Ferrochelatase_N"/>
    <property type="match status" value="1"/>
</dbReference>
<keyword evidence="5 7" id="KW-0627">Porphyrin biosynthesis</keyword>
<evidence type="ECO:0000256" key="6">
    <source>
        <dbReference type="ARBA" id="ARBA00024536"/>
    </source>
</evidence>
<keyword evidence="3 7" id="KW-0350">Heme biosynthesis</keyword>
<dbReference type="OrthoDB" id="9776380at2"/>
<keyword evidence="4 7" id="KW-0456">Lyase</keyword>
<sequence length="362" mass="40574">MAESLPYDSLLLVSFGGPEGPDDVMPFLENVLRGKNVPRERMLEVADHYQHFGGVSPINEQCRQLLAAINAELATHGPPLPVYWGNRNWQPMLEDTLRQMAADGRRRSLAFFTSVFSCYSGCRQYREDIHRAREAVGAGAPQIDKLRMPYNHPEFIAVEAEALERELATMDPQRRAEAKVLFTAHSIPNSMADNCRYAVQLHEASRLTAEAVGVKDWELVYQSRSGPPQQPWLEPDVCDRIEELHRQGGLHDLVLMPIGFVSDHMEVLFDLDTEARDLCEKLGVNLRRAATAGIHPRFVGMMRELIEERIATERGESPERRAIGQFPANHDVCPDNCCLYTPQRPSGAGRPAVAGPSREPAS</sequence>
<proteinExistence type="inferred from homology"/>
<comment type="caution">
    <text evidence="9">The sequence shown here is derived from an EMBL/GenBank/DDBJ whole genome shotgun (WGS) entry which is preliminary data.</text>
</comment>
<evidence type="ECO:0000256" key="3">
    <source>
        <dbReference type="ARBA" id="ARBA00023133"/>
    </source>
</evidence>
<comment type="subcellular location">
    <subcellularLocation>
        <location evidence="7">Cytoplasm</location>
    </subcellularLocation>
</comment>
<feature type="binding site" evidence="7">
    <location>
        <position position="266"/>
    </location>
    <ligand>
        <name>Fe(2+)</name>
        <dbReference type="ChEBI" id="CHEBI:29033"/>
    </ligand>
</feature>
<keyword evidence="2 7" id="KW-0408">Iron</keyword>
<protein>
    <recommendedName>
        <fullName evidence="7">Ferrochelatase</fullName>
        <ecNumber evidence="7">4.98.1.1</ecNumber>
    </recommendedName>
    <alternativeName>
        <fullName evidence="7">Heme synthase</fullName>
    </alternativeName>
    <alternativeName>
        <fullName evidence="7">Protoheme ferro-lyase</fullName>
    </alternativeName>
</protein>
<name>A0A5C5WFJ2_9BACT</name>
<keyword evidence="7" id="KW-0963">Cytoplasm</keyword>
<dbReference type="InterPro" id="IPR033644">
    <property type="entry name" value="Ferrochelatase_C"/>
</dbReference>
<dbReference type="PANTHER" id="PTHR11108:SF1">
    <property type="entry name" value="FERROCHELATASE, MITOCHONDRIAL"/>
    <property type="match status" value="1"/>
</dbReference>
<dbReference type="InterPro" id="IPR001015">
    <property type="entry name" value="Ferrochelatase"/>
</dbReference>
<dbReference type="Proteomes" id="UP000318995">
    <property type="component" value="Unassembled WGS sequence"/>
</dbReference>
<dbReference type="RefSeq" id="WP_146570671.1">
    <property type="nucleotide sequence ID" value="NZ_SJPH01000001.1"/>
</dbReference>
<evidence type="ECO:0000256" key="8">
    <source>
        <dbReference type="RuleBase" id="RU004185"/>
    </source>
</evidence>
<dbReference type="SUPFAM" id="SSF53800">
    <property type="entry name" value="Chelatase"/>
    <property type="match status" value="1"/>
</dbReference>
<evidence type="ECO:0000256" key="2">
    <source>
        <dbReference type="ARBA" id="ARBA00023004"/>
    </source>
</evidence>
<dbReference type="AlphaFoldDB" id="A0A5C5WFJ2"/>
<dbReference type="GO" id="GO:0046872">
    <property type="term" value="F:metal ion binding"/>
    <property type="evidence" value="ECO:0007669"/>
    <property type="project" value="UniProtKB-KW"/>
</dbReference>
<dbReference type="GO" id="GO:0005737">
    <property type="term" value="C:cytoplasm"/>
    <property type="evidence" value="ECO:0007669"/>
    <property type="project" value="UniProtKB-SubCell"/>
</dbReference>
<evidence type="ECO:0000256" key="1">
    <source>
        <dbReference type="ARBA" id="ARBA00007718"/>
    </source>
</evidence>
<evidence type="ECO:0000256" key="5">
    <source>
        <dbReference type="ARBA" id="ARBA00023244"/>
    </source>
</evidence>
<dbReference type="NCBIfam" id="NF000689">
    <property type="entry name" value="PRK00035.2-1"/>
    <property type="match status" value="1"/>
</dbReference>
<evidence type="ECO:0000256" key="7">
    <source>
        <dbReference type="HAMAP-Rule" id="MF_00323"/>
    </source>
</evidence>
<gene>
    <name evidence="7 9" type="primary">hemH</name>
    <name evidence="9" type="ORF">Pla111_03040</name>
</gene>
<comment type="pathway">
    <text evidence="7">Porphyrin-containing compound metabolism; protoheme biosynthesis; protoheme from protoporphyrin-IX: step 1/1.</text>
</comment>
<dbReference type="GO" id="GO:0006783">
    <property type="term" value="P:heme biosynthetic process"/>
    <property type="evidence" value="ECO:0007669"/>
    <property type="project" value="UniProtKB-UniRule"/>
</dbReference>
<comment type="similarity">
    <text evidence="1 7 8">Belongs to the ferrochelatase family.</text>
</comment>
<dbReference type="EC" id="4.98.1.1" evidence="7"/>
<dbReference type="UniPathway" id="UPA00252">
    <property type="reaction ID" value="UER00325"/>
</dbReference>
<organism evidence="9 10">
    <name type="scientific">Botrimarina hoheduenensis</name>
    <dbReference type="NCBI Taxonomy" id="2528000"/>
    <lineage>
        <taxon>Bacteria</taxon>
        <taxon>Pseudomonadati</taxon>
        <taxon>Planctomycetota</taxon>
        <taxon>Planctomycetia</taxon>
        <taxon>Pirellulales</taxon>
        <taxon>Lacipirellulaceae</taxon>
        <taxon>Botrimarina</taxon>
    </lineage>
</organism>
<dbReference type="Gene3D" id="3.40.50.1400">
    <property type="match status" value="2"/>
</dbReference>
<dbReference type="EMBL" id="SJPH01000001">
    <property type="protein sequence ID" value="TWT48532.1"/>
    <property type="molecule type" value="Genomic_DNA"/>
</dbReference>
<evidence type="ECO:0000256" key="4">
    <source>
        <dbReference type="ARBA" id="ARBA00023239"/>
    </source>
</evidence>
<dbReference type="GO" id="GO:0004325">
    <property type="term" value="F:ferrochelatase activity"/>
    <property type="evidence" value="ECO:0007669"/>
    <property type="project" value="UniProtKB-UniRule"/>
</dbReference>
<comment type="function">
    <text evidence="7">Catalyzes the ferrous insertion into protoporphyrin IX.</text>
</comment>
<dbReference type="NCBIfam" id="TIGR00109">
    <property type="entry name" value="hemH"/>
    <property type="match status" value="1"/>
</dbReference>